<name>A0A6A5HNZ2_CAERE</name>
<comment type="caution">
    <text evidence="1">The sequence shown here is derived from an EMBL/GenBank/DDBJ whole genome shotgun (WGS) entry which is preliminary data.</text>
</comment>
<dbReference type="KEGG" id="crq:GCK72_001152"/>
<dbReference type="EMBL" id="WUAV01000001">
    <property type="protein sequence ID" value="KAF1769335.1"/>
    <property type="molecule type" value="Genomic_DNA"/>
</dbReference>
<organism evidence="1 2">
    <name type="scientific">Caenorhabditis remanei</name>
    <name type="common">Caenorhabditis vulgaris</name>
    <dbReference type="NCBI Taxonomy" id="31234"/>
    <lineage>
        <taxon>Eukaryota</taxon>
        <taxon>Metazoa</taxon>
        <taxon>Ecdysozoa</taxon>
        <taxon>Nematoda</taxon>
        <taxon>Chromadorea</taxon>
        <taxon>Rhabditida</taxon>
        <taxon>Rhabditina</taxon>
        <taxon>Rhabditomorpha</taxon>
        <taxon>Rhabditoidea</taxon>
        <taxon>Rhabditidae</taxon>
        <taxon>Peloderinae</taxon>
        <taxon>Caenorhabditis</taxon>
    </lineage>
</organism>
<reference evidence="1 2" key="1">
    <citation type="submission" date="2019-12" db="EMBL/GenBank/DDBJ databases">
        <title>Chromosome-level assembly of the Caenorhabditis remanei genome.</title>
        <authorList>
            <person name="Teterina A.A."/>
            <person name="Willis J.H."/>
            <person name="Phillips P.C."/>
        </authorList>
    </citation>
    <scope>NUCLEOTIDE SEQUENCE [LARGE SCALE GENOMIC DNA]</scope>
    <source>
        <strain evidence="1 2">PX506</strain>
        <tissue evidence="1">Whole organism</tissue>
    </source>
</reference>
<dbReference type="AlphaFoldDB" id="A0A6A5HNZ2"/>
<sequence length="130" mass="15470">MDQNLAIPELRLQPFLQLVVYHCLLRYPLELSDEVGESVVAVEIVVVLEAAVAVQLLQNFLPVEHSDPYSRREDRPNSDNCHHRTNEVDHLEHLLHHMDLPFFFRFQQMFYSSFIDWFYRRSVDSNKTQK</sequence>
<accession>A0A6A5HNZ2</accession>
<evidence type="ECO:0000313" key="1">
    <source>
        <dbReference type="EMBL" id="KAF1769335.1"/>
    </source>
</evidence>
<protein>
    <submittedName>
        <fullName evidence="1">Uncharacterized protein</fullName>
    </submittedName>
</protein>
<evidence type="ECO:0000313" key="2">
    <source>
        <dbReference type="Proteomes" id="UP000483820"/>
    </source>
</evidence>
<gene>
    <name evidence="1" type="ORF">GCK72_001152</name>
</gene>
<proteinExistence type="predicted"/>
<dbReference type="GeneID" id="78773234"/>
<dbReference type="CTD" id="78773234"/>
<dbReference type="RefSeq" id="XP_053591502.1">
    <property type="nucleotide sequence ID" value="XM_053722857.1"/>
</dbReference>
<dbReference type="Proteomes" id="UP000483820">
    <property type="component" value="Chromosome I"/>
</dbReference>